<dbReference type="Proteomes" id="UP000256650">
    <property type="component" value="Unassembled WGS sequence"/>
</dbReference>
<dbReference type="EC" id="2.3.1.-" evidence="5"/>
<dbReference type="InterPro" id="IPR028345">
    <property type="entry name" value="Antibiotic_NAT-like"/>
</dbReference>
<evidence type="ECO:0000256" key="3">
    <source>
        <dbReference type="ARBA" id="ARBA00022679"/>
    </source>
</evidence>
<dbReference type="GeneID" id="82536034"/>
<comment type="catalytic activity">
    <reaction evidence="5">
        <text>a 2-deoxystreptamine antibiotic + acetyl-CoA = an N(3)-acetyl-2-deoxystreptamine antibiotic + CoA + H(+)</text>
        <dbReference type="Rhea" id="RHEA:12665"/>
        <dbReference type="ChEBI" id="CHEBI:15378"/>
        <dbReference type="ChEBI" id="CHEBI:57287"/>
        <dbReference type="ChEBI" id="CHEBI:57288"/>
        <dbReference type="ChEBI" id="CHEBI:57921"/>
        <dbReference type="ChEBI" id="CHEBI:77452"/>
        <dbReference type="EC" id="2.3.1.81"/>
    </reaction>
</comment>
<evidence type="ECO:0000256" key="5">
    <source>
        <dbReference type="RuleBase" id="RU365031"/>
    </source>
</evidence>
<dbReference type="SUPFAM" id="SSF110710">
    <property type="entry name" value="TTHA0583/YokD-like"/>
    <property type="match status" value="1"/>
</dbReference>
<keyword evidence="4 5" id="KW-0012">Acyltransferase</keyword>
<keyword evidence="3 5" id="KW-0808">Transferase</keyword>
<gene>
    <name evidence="6" type="ORF">CQA43_06990</name>
</gene>
<dbReference type="OrthoDB" id="7330654at2"/>
<dbReference type="PANTHER" id="PTHR11104">
    <property type="entry name" value="AMINOGLYCOSIDE N3-ACETYLTRANSFERASE"/>
    <property type="match status" value="1"/>
</dbReference>
<evidence type="ECO:0000313" key="7">
    <source>
        <dbReference type="Proteomes" id="UP000256650"/>
    </source>
</evidence>
<evidence type="ECO:0000313" key="6">
    <source>
        <dbReference type="EMBL" id="RDU62332.1"/>
    </source>
</evidence>
<comment type="similarity">
    <text evidence="1 5">Belongs to the antibiotic N-acetyltransferase family.</text>
</comment>
<accession>A0A3D8IB30</accession>
<dbReference type="Pfam" id="PF02522">
    <property type="entry name" value="Antibiotic_NAT"/>
    <property type="match status" value="1"/>
</dbReference>
<evidence type="ECO:0000256" key="1">
    <source>
        <dbReference type="ARBA" id="ARBA00006383"/>
    </source>
</evidence>
<dbReference type="PANTHER" id="PTHR11104:SF0">
    <property type="entry name" value="SPBETA PROPHAGE-DERIVED AMINOGLYCOSIDE N(3')-ACETYLTRANSFERASE-LIKE PROTEIN YOKD"/>
    <property type="match status" value="1"/>
</dbReference>
<dbReference type="RefSeq" id="WP_115551898.1">
    <property type="nucleotide sequence ID" value="NZ_CAPHNE010000020.1"/>
</dbReference>
<keyword evidence="7" id="KW-1185">Reference proteome</keyword>
<organism evidence="6 7">
    <name type="scientific">Helicobacter ganmani</name>
    <dbReference type="NCBI Taxonomy" id="60246"/>
    <lineage>
        <taxon>Bacteria</taxon>
        <taxon>Pseudomonadati</taxon>
        <taxon>Campylobacterota</taxon>
        <taxon>Epsilonproteobacteria</taxon>
        <taxon>Campylobacterales</taxon>
        <taxon>Helicobacteraceae</taxon>
        <taxon>Helicobacter</taxon>
    </lineage>
</organism>
<proteinExistence type="inferred from homology"/>
<sequence>MDFIKFKDKIYTTQDLKEILQELEITQGDTLLVHTESFRFGIPLLPKAIFNQTLCQTLIESCGKRGNVILPTFTYSFCQNEPFDLLHSKSKVGNLGDSLLQLGGKRTSCPIFSCAVFGDLKEKLRDCKEVLGKESIFDKLLTQNGKILTFGNQYVGYTFIHYLESLANVPYRFDKTFSGIFIDEKGEKMHRSVIYRVRHLGRKSELDYKKIAHFLLDLEILKVLKFGGGEIGIMESQKVAKAVLEVLAKDCEYFLA</sequence>
<reference evidence="6 7" key="1">
    <citation type="submission" date="2018-04" db="EMBL/GenBank/DDBJ databases">
        <title>Novel Campyloabacter and Helicobacter Species and Strains.</title>
        <authorList>
            <person name="Mannion A.J."/>
            <person name="Shen Z."/>
            <person name="Fox J.G."/>
        </authorList>
    </citation>
    <scope>NUCLEOTIDE SEQUENCE [LARGE SCALE GENOMIC DNA]</scope>
    <source>
        <strain evidence="6 7">MIT 99-5101</strain>
    </source>
</reference>
<evidence type="ECO:0000256" key="4">
    <source>
        <dbReference type="ARBA" id="ARBA00023315"/>
    </source>
</evidence>
<dbReference type="GO" id="GO:0046353">
    <property type="term" value="F:aminoglycoside 3-N-acetyltransferase activity"/>
    <property type="evidence" value="ECO:0007669"/>
    <property type="project" value="UniProtKB-EC"/>
</dbReference>
<keyword evidence="5" id="KW-0046">Antibiotic resistance</keyword>
<comment type="caution">
    <text evidence="6">The sequence shown here is derived from an EMBL/GenBank/DDBJ whole genome shotgun (WGS) entry which is preliminary data.</text>
</comment>
<name>A0A3D8IB30_9HELI</name>
<evidence type="ECO:0000256" key="2">
    <source>
        <dbReference type="ARBA" id="ARBA00012882"/>
    </source>
</evidence>
<dbReference type="EMBL" id="NXLS01000007">
    <property type="protein sequence ID" value="RDU62332.1"/>
    <property type="molecule type" value="Genomic_DNA"/>
</dbReference>
<protein>
    <recommendedName>
        <fullName evidence="2 5">Aminoglycoside N(3)-acetyltransferase</fullName>
        <ecNumber evidence="5">2.3.1.-</ecNumber>
    </recommendedName>
</protein>
<dbReference type="InterPro" id="IPR003679">
    <property type="entry name" value="Amioglycoside_AcTrfase"/>
</dbReference>
<dbReference type="AlphaFoldDB" id="A0A3D8IB30"/>
<dbReference type="GO" id="GO:0046677">
    <property type="term" value="P:response to antibiotic"/>
    <property type="evidence" value="ECO:0007669"/>
    <property type="project" value="UniProtKB-KW"/>
</dbReference>